<dbReference type="CDD" id="cd03224">
    <property type="entry name" value="ABC_TM1139_LivF_branched"/>
    <property type="match status" value="1"/>
</dbReference>
<feature type="domain" description="ABC transporter" evidence="7">
    <location>
        <begin position="4"/>
        <end position="233"/>
    </location>
</feature>
<gene>
    <name evidence="8" type="ORF">HGB48_03490</name>
</gene>
<keyword evidence="5" id="KW-0029">Amino-acid transport</keyword>
<evidence type="ECO:0000256" key="3">
    <source>
        <dbReference type="ARBA" id="ARBA00022741"/>
    </source>
</evidence>
<accession>A0A846YRA0</accession>
<dbReference type="InterPro" id="IPR052156">
    <property type="entry name" value="BCAA_Transport_ATP-bd_LivF"/>
</dbReference>
<evidence type="ECO:0000256" key="1">
    <source>
        <dbReference type="ARBA" id="ARBA00005417"/>
    </source>
</evidence>
<evidence type="ECO:0000256" key="2">
    <source>
        <dbReference type="ARBA" id="ARBA00022448"/>
    </source>
</evidence>
<evidence type="ECO:0000256" key="4">
    <source>
        <dbReference type="ARBA" id="ARBA00022840"/>
    </source>
</evidence>
<dbReference type="PROSITE" id="PS00211">
    <property type="entry name" value="ABC_TRANSPORTER_1"/>
    <property type="match status" value="1"/>
</dbReference>
<comment type="caution">
    <text evidence="8">The sequence shown here is derived from an EMBL/GenBank/DDBJ whole genome shotgun (WGS) entry which is preliminary data.</text>
</comment>
<keyword evidence="4 8" id="KW-0067">ATP-binding</keyword>
<keyword evidence="2" id="KW-0813">Transport</keyword>
<dbReference type="Proteomes" id="UP000579250">
    <property type="component" value="Unassembled WGS sequence"/>
</dbReference>
<dbReference type="GO" id="GO:0016887">
    <property type="term" value="F:ATP hydrolysis activity"/>
    <property type="evidence" value="ECO:0007669"/>
    <property type="project" value="InterPro"/>
</dbReference>
<evidence type="ECO:0000256" key="5">
    <source>
        <dbReference type="ARBA" id="ARBA00022970"/>
    </source>
</evidence>
<evidence type="ECO:0000313" key="8">
    <source>
        <dbReference type="EMBL" id="NKZ02819.1"/>
    </source>
</evidence>
<dbReference type="RefSeq" id="WP_083945879.1">
    <property type="nucleotide sequence ID" value="NZ_JAAXPI010000002.1"/>
</dbReference>
<dbReference type="InterPro" id="IPR017871">
    <property type="entry name" value="ABC_transporter-like_CS"/>
</dbReference>
<dbReference type="InterPro" id="IPR027417">
    <property type="entry name" value="P-loop_NTPase"/>
</dbReference>
<dbReference type="GO" id="GO:0015807">
    <property type="term" value="P:L-amino acid transport"/>
    <property type="evidence" value="ECO:0007669"/>
    <property type="project" value="TreeGrafter"/>
</dbReference>
<dbReference type="EMBL" id="JAAXPI010000002">
    <property type="protein sequence ID" value="NKZ02819.1"/>
    <property type="molecule type" value="Genomic_DNA"/>
</dbReference>
<dbReference type="InterPro" id="IPR003593">
    <property type="entry name" value="AAA+_ATPase"/>
</dbReference>
<name>A0A846YRA0_9ACTN</name>
<comment type="similarity">
    <text evidence="1">Belongs to the ABC transporter superfamily.</text>
</comment>
<proteinExistence type="inferred from homology"/>
<evidence type="ECO:0000256" key="6">
    <source>
        <dbReference type="SAM" id="MobiDB-lite"/>
    </source>
</evidence>
<dbReference type="SMART" id="SM00382">
    <property type="entry name" value="AAA"/>
    <property type="match status" value="1"/>
</dbReference>
<evidence type="ECO:0000313" key="9">
    <source>
        <dbReference type="Proteomes" id="UP000579250"/>
    </source>
</evidence>
<dbReference type="InterPro" id="IPR003439">
    <property type="entry name" value="ABC_transporter-like_ATP-bd"/>
</dbReference>
<protein>
    <submittedName>
        <fullName evidence="8">ABC transporter ATP-binding protein</fullName>
    </submittedName>
</protein>
<organism evidence="8 9">
    <name type="scientific">Actinomadura latina</name>
    <dbReference type="NCBI Taxonomy" id="163603"/>
    <lineage>
        <taxon>Bacteria</taxon>
        <taxon>Bacillati</taxon>
        <taxon>Actinomycetota</taxon>
        <taxon>Actinomycetes</taxon>
        <taxon>Streptosporangiales</taxon>
        <taxon>Thermomonosporaceae</taxon>
        <taxon>Actinomadura</taxon>
    </lineage>
</organism>
<keyword evidence="3" id="KW-0547">Nucleotide-binding</keyword>
<dbReference type="PROSITE" id="PS50893">
    <property type="entry name" value="ABC_TRANSPORTER_2"/>
    <property type="match status" value="1"/>
</dbReference>
<dbReference type="GO" id="GO:0015658">
    <property type="term" value="F:branched-chain amino acid transmembrane transporter activity"/>
    <property type="evidence" value="ECO:0007669"/>
    <property type="project" value="TreeGrafter"/>
</dbReference>
<evidence type="ECO:0000259" key="7">
    <source>
        <dbReference type="PROSITE" id="PS50893"/>
    </source>
</evidence>
<dbReference type="Pfam" id="PF00005">
    <property type="entry name" value="ABC_tran"/>
    <property type="match status" value="1"/>
</dbReference>
<dbReference type="GO" id="GO:0005524">
    <property type="term" value="F:ATP binding"/>
    <property type="evidence" value="ECO:0007669"/>
    <property type="project" value="UniProtKB-KW"/>
</dbReference>
<dbReference type="PANTHER" id="PTHR43820">
    <property type="entry name" value="HIGH-AFFINITY BRANCHED-CHAIN AMINO ACID TRANSPORT ATP-BINDING PROTEIN LIVF"/>
    <property type="match status" value="1"/>
</dbReference>
<feature type="region of interest" description="Disordered" evidence="6">
    <location>
        <begin position="240"/>
        <end position="265"/>
    </location>
</feature>
<dbReference type="PANTHER" id="PTHR43820:SF4">
    <property type="entry name" value="HIGH-AFFINITY BRANCHED-CHAIN AMINO ACID TRANSPORT ATP-BINDING PROTEIN LIVF"/>
    <property type="match status" value="1"/>
</dbReference>
<reference evidence="8 9" key="1">
    <citation type="submission" date="2020-04" db="EMBL/GenBank/DDBJ databases">
        <title>MicrobeNet Type strains.</title>
        <authorList>
            <person name="Nicholson A.C."/>
        </authorList>
    </citation>
    <scope>NUCLEOTIDE SEQUENCE [LARGE SCALE GENOMIC DNA]</scope>
    <source>
        <strain evidence="8 9">ATCC BAA-277</strain>
    </source>
</reference>
<dbReference type="AlphaFoldDB" id="A0A846YRA0"/>
<keyword evidence="9" id="KW-1185">Reference proteome</keyword>
<dbReference type="Gene3D" id="3.40.50.300">
    <property type="entry name" value="P-loop containing nucleotide triphosphate hydrolases"/>
    <property type="match status" value="1"/>
</dbReference>
<dbReference type="SUPFAM" id="SSF52540">
    <property type="entry name" value="P-loop containing nucleoside triphosphate hydrolases"/>
    <property type="match status" value="1"/>
</dbReference>
<sequence length="265" mass="27941">MTLLSIRDLTVHHGQLRAVDGLSLDVEKGEVLAIIGANGAGKSTLLRALAGLNLPTSGSVLLDGRDITRLPAHKRVAEGIALVPEGRRLFHSLTVEENLLAGAYRRRPGPWTIAAVHELFPWMADRRGQSASQLSGGEQQAVAIGRALLSNPDLLLIDELSLGLAPVIVRRIYELLPEIVGVGTTALIVEQDVSQAMRVADHVHCLLEGRSVLRGRPADLTAEQVEHAYFGIGATPGADTAADTDTGTAAGTGTRAALTGQEGNE</sequence>